<comment type="caution">
    <text evidence="3">The sequence shown here is derived from an EMBL/GenBank/DDBJ whole genome shotgun (WGS) entry which is preliminary data.</text>
</comment>
<sequence>MAAGLAARRRREGSRPPGPVRLWAGRGLIAVGVAWPAWQVAQAVRDLMALRESAAEAGAPPPALGALGTALIAAPGPLIFGLLLICAGLLVRGRGAAAPPLGPGGRSGVAGPPPTL</sequence>
<feature type="transmembrane region" description="Helical" evidence="2">
    <location>
        <begin position="20"/>
        <end position="38"/>
    </location>
</feature>
<reference evidence="3 4" key="1">
    <citation type="submission" date="2013-01" db="EMBL/GenBank/DDBJ databases">
        <authorList>
            <person name="Fiebig A."/>
            <person name="Goeker M."/>
            <person name="Klenk H.-P.P."/>
        </authorList>
    </citation>
    <scope>NUCLEOTIDE SEQUENCE [LARGE SCALE GENOMIC DNA]</scope>
    <source>
        <strain evidence="3 4">DSM 24838</strain>
    </source>
</reference>
<protein>
    <submittedName>
        <fullName evidence="3">Uncharacterized protein</fullName>
    </submittedName>
</protein>
<feature type="transmembrane region" description="Helical" evidence="2">
    <location>
        <begin position="70"/>
        <end position="91"/>
    </location>
</feature>
<dbReference type="EMBL" id="AONG01000016">
    <property type="protein sequence ID" value="KIQ68191.1"/>
    <property type="molecule type" value="Genomic_DNA"/>
</dbReference>
<proteinExistence type="predicted"/>
<dbReference type="RefSeq" id="WP_018302311.1">
    <property type="nucleotide sequence ID" value="NZ_KB902283.1"/>
</dbReference>
<name>A0A0D0P9K4_9RHOB</name>
<dbReference type="Proteomes" id="UP000035100">
    <property type="component" value="Unassembled WGS sequence"/>
</dbReference>
<keyword evidence="2" id="KW-0812">Transmembrane</keyword>
<organism evidence="3 4">
    <name type="scientific">Wenxinia marina DSM 24838</name>
    <dbReference type="NCBI Taxonomy" id="1123501"/>
    <lineage>
        <taxon>Bacteria</taxon>
        <taxon>Pseudomonadati</taxon>
        <taxon>Pseudomonadota</taxon>
        <taxon>Alphaproteobacteria</taxon>
        <taxon>Rhodobacterales</taxon>
        <taxon>Roseobacteraceae</taxon>
        <taxon>Wenxinia</taxon>
    </lineage>
</organism>
<evidence type="ECO:0000256" key="1">
    <source>
        <dbReference type="SAM" id="MobiDB-lite"/>
    </source>
</evidence>
<keyword evidence="4" id="KW-1185">Reference proteome</keyword>
<dbReference type="AlphaFoldDB" id="A0A0D0P9K4"/>
<accession>A0A0D0P9K4</accession>
<dbReference type="STRING" id="1123501.Wenmar_03201"/>
<evidence type="ECO:0000256" key="2">
    <source>
        <dbReference type="SAM" id="Phobius"/>
    </source>
</evidence>
<evidence type="ECO:0000313" key="4">
    <source>
        <dbReference type="Proteomes" id="UP000035100"/>
    </source>
</evidence>
<feature type="region of interest" description="Disordered" evidence="1">
    <location>
        <begin position="97"/>
        <end position="116"/>
    </location>
</feature>
<keyword evidence="2" id="KW-0472">Membrane</keyword>
<evidence type="ECO:0000313" key="3">
    <source>
        <dbReference type="EMBL" id="KIQ68191.1"/>
    </source>
</evidence>
<keyword evidence="2" id="KW-1133">Transmembrane helix</keyword>
<gene>
    <name evidence="3" type="ORF">Wenmar_03201</name>
</gene>